<dbReference type="PROSITE" id="PS50902">
    <property type="entry name" value="FLAVODOXIN_LIKE"/>
    <property type="match status" value="1"/>
</dbReference>
<dbReference type="Gene3D" id="3.40.50.360">
    <property type="match status" value="1"/>
</dbReference>
<feature type="transmembrane region" description="Helical" evidence="1">
    <location>
        <begin position="5"/>
        <end position="25"/>
    </location>
</feature>
<gene>
    <name evidence="3" type="ORF">EPJ79_10425</name>
</gene>
<dbReference type="InterPro" id="IPR008254">
    <property type="entry name" value="Flavodoxin/NO_synth"/>
</dbReference>
<dbReference type="SUPFAM" id="SSF52218">
    <property type="entry name" value="Flavoproteins"/>
    <property type="match status" value="1"/>
</dbReference>
<dbReference type="Pfam" id="PF03781">
    <property type="entry name" value="FGE-sulfatase"/>
    <property type="match status" value="1"/>
</dbReference>
<evidence type="ECO:0000259" key="2">
    <source>
        <dbReference type="PROSITE" id="PS50902"/>
    </source>
</evidence>
<keyword evidence="1" id="KW-0812">Transmembrane</keyword>
<dbReference type="SUPFAM" id="SSF56436">
    <property type="entry name" value="C-type lectin-like"/>
    <property type="match status" value="1"/>
</dbReference>
<keyword evidence="1" id="KW-1133">Transmembrane helix</keyword>
<evidence type="ECO:0000256" key="1">
    <source>
        <dbReference type="SAM" id="Phobius"/>
    </source>
</evidence>
<keyword evidence="1" id="KW-0472">Membrane</keyword>
<dbReference type="InterPro" id="IPR016187">
    <property type="entry name" value="CTDL_fold"/>
</dbReference>
<dbReference type="PANTHER" id="PTHR23150:SF19">
    <property type="entry name" value="FORMYLGLYCINE-GENERATING ENZYME"/>
    <property type="match status" value="1"/>
</dbReference>
<dbReference type="EMBL" id="SAXU01000001">
    <property type="protein sequence ID" value="TXJ21750.1"/>
    <property type="molecule type" value="Genomic_DNA"/>
</dbReference>
<dbReference type="Proteomes" id="UP000324638">
    <property type="component" value="Unassembled WGS sequence"/>
</dbReference>
<dbReference type="InterPro" id="IPR051043">
    <property type="entry name" value="Sulfatase_Mod_Factor_Kinase"/>
</dbReference>
<dbReference type="GO" id="GO:0010181">
    <property type="term" value="F:FMN binding"/>
    <property type="evidence" value="ECO:0007669"/>
    <property type="project" value="InterPro"/>
</dbReference>
<sequence>MKTKIIALTIAVLIFAIAGFGIYFFNTERDIKTLESMEIIKTEKEINITPSYTQFSDNLILIKGGTFTMGSPNNERQRNRDETQHTVTINSFYIDPYEVTQKDYREIIGNNPSYFSGDNLPVENITWFDAVNYCNKLSEKRGLTPVYSIEGNTVRWNRTANGYRLLTEAEWEYAARAGTTTIFNHGNQITSANANFYGSYPYLIEENYVNRRDSTVVTSSYRGNTINVNSLSANQFGIYNMYGNVSEWCFDYYGNYDTINTVNPVGAISGSLRVNRGGSYNDFAKHLRSAYRSAANPLSKDRNLGFRIARNSQAINETITTTYSLNIRMPQNPKILIAYFSYSGNTENAARIIRQKTGGDLFEINMEKPYRGNIYEVSQIDLNKNVRPKLKDRVQNMAQYDIILLGYPTWWATMPMPVFTFIEEYDLKGKIIIPFSSHGGTMFGDSVSDLSKLVKDSYVGFGFEFNYSGGRGLSGRISEWLKENGIREIN</sequence>
<reference evidence="3 4" key="1">
    <citation type="journal article" date="1992" name="Lakartidningen">
        <title>[Penicillin V and not amoxicillin is the first choice preparation in acute otitis].</title>
        <authorList>
            <person name="Kamme C."/>
            <person name="Lundgren K."/>
            <person name="Prellner K."/>
        </authorList>
    </citation>
    <scope>NUCLEOTIDE SEQUENCE [LARGE SCALE GENOMIC DNA]</scope>
    <source>
        <strain evidence="3 4">513A</strain>
    </source>
</reference>
<feature type="domain" description="Flavodoxin-like" evidence="2">
    <location>
        <begin position="335"/>
        <end position="490"/>
    </location>
</feature>
<proteinExistence type="predicted"/>
<organism evidence="3 4">
    <name type="scientific">Brachyspira aalborgi</name>
    <dbReference type="NCBI Taxonomy" id="29522"/>
    <lineage>
        <taxon>Bacteria</taxon>
        <taxon>Pseudomonadati</taxon>
        <taxon>Spirochaetota</taxon>
        <taxon>Spirochaetia</taxon>
        <taxon>Brachyspirales</taxon>
        <taxon>Brachyspiraceae</taxon>
        <taxon>Brachyspira</taxon>
    </lineage>
</organism>
<dbReference type="Gene3D" id="3.90.1580.10">
    <property type="entry name" value="paralog of FGE (formylglycine-generating enzyme)"/>
    <property type="match status" value="1"/>
</dbReference>
<dbReference type="InterPro" id="IPR029039">
    <property type="entry name" value="Flavoprotein-like_sf"/>
</dbReference>
<protein>
    <recommendedName>
        <fullName evidence="2">Flavodoxin-like domain-containing protein</fullName>
    </recommendedName>
</protein>
<dbReference type="InterPro" id="IPR005532">
    <property type="entry name" value="SUMF_dom"/>
</dbReference>
<dbReference type="AlphaFoldDB" id="A0A5C8D8Y9"/>
<dbReference type="Pfam" id="PF12682">
    <property type="entry name" value="Flavodoxin_4"/>
    <property type="match status" value="1"/>
</dbReference>
<dbReference type="PANTHER" id="PTHR23150">
    <property type="entry name" value="SULFATASE MODIFYING FACTOR 1, 2"/>
    <property type="match status" value="1"/>
</dbReference>
<comment type="caution">
    <text evidence="3">The sequence shown here is derived from an EMBL/GenBank/DDBJ whole genome shotgun (WGS) entry which is preliminary data.</text>
</comment>
<evidence type="ECO:0000313" key="4">
    <source>
        <dbReference type="Proteomes" id="UP000324638"/>
    </source>
</evidence>
<dbReference type="GO" id="GO:0120147">
    <property type="term" value="F:formylglycine-generating oxidase activity"/>
    <property type="evidence" value="ECO:0007669"/>
    <property type="project" value="TreeGrafter"/>
</dbReference>
<accession>A0A5C8D8Y9</accession>
<evidence type="ECO:0000313" key="3">
    <source>
        <dbReference type="EMBL" id="TXJ21750.1"/>
    </source>
</evidence>
<name>A0A5C8D8Y9_9SPIR</name>
<dbReference type="InterPro" id="IPR042095">
    <property type="entry name" value="SUMF_sf"/>
</dbReference>